<evidence type="ECO:0000313" key="2">
    <source>
        <dbReference type="EMBL" id="GMI00793.1"/>
    </source>
</evidence>
<feature type="compositionally biased region" description="Low complexity" evidence="1">
    <location>
        <begin position="107"/>
        <end position="120"/>
    </location>
</feature>
<evidence type="ECO:0000256" key="1">
    <source>
        <dbReference type="SAM" id="MobiDB-lite"/>
    </source>
</evidence>
<organism evidence="2 3">
    <name type="scientific">Triparma laevis f. longispina</name>
    <dbReference type="NCBI Taxonomy" id="1714387"/>
    <lineage>
        <taxon>Eukaryota</taxon>
        <taxon>Sar</taxon>
        <taxon>Stramenopiles</taxon>
        <taxon>Ochrophyta</taxon>
        <taxon>Bolidophyceae</taxon>
        <taxon>Parmales</taxon>
        <taxon>Triparmaceae</taxon>
        <taxon>Triparma</taxon>
    </lineage>
</organism>
<dbReference type="EMBL" id="BRXW01000027">
    <property type="protein sequence ID" value="GMI00793.1"/>
    <property type="molecule type" value="Genomic_DNA"/>
</dbReference>
<dbReference type="OrthoDB" id="10606246at2759"/>
<feature type="compositionally biased region" description="Basic and acidic residues" evidence="1">
    <location>
        <begin position="290"/>
        <end position="305"/>
    </location>
</feature>
<proteinExistence type="predicted"/>
<evidence type="ECO:0000313" key="3">
    <source>
        <dbReference type="Proteomes" id="UP001165122"/>
    </source>
</evidence>
<keyword evidence="3" id="KW-1185">Reference proteome</keyword>
<feature type="compositionally biased region" description="Basic and acidic residues" evidence="1">
    <location>
        <begin position="398"/>
        <end position="410"/>
    </location>
</feature>
<feature type="compositionally biased region" description="Basic and acidic residues" evidence="1">
    <location>
        <begin position="172"/>
        <end position="188"/>
    </location>
</feature>
<feature type="region of interest" description="Disordered" evidence="1">
    <location>
        <begin position="276"/>
        <end position="444"/>
    </location>
</feature>
<reference evidence="3" key="1">
    <citation type="journal article" date="2023" name="Commun. Biol.">
        <title>Genome analysis of Parmales, the sister group of diatoms, reveals the evolutionary specialization of diatoms from phago-mixotrophs to photoautotrophs.</title>
        <authorList>
            <person name="Ban H."/>
            <person name="Sato S."/>
            <person name="Yoshikawa S."/>
            <person name="Yamada K."/>
            <person name="Nakamura Y."/>
            <person name="Ichinomiya M."/>
            <person name="Sato N."/>
            <person name="Blanc-Mathieu R."/>
            <person name="Endo H."/>
            <person name="Kuwata A."/>
            <person name="Ogata H."/>
        </authorList>
    </citation>
    <scope>NUCLEOTIDE SEQUENCE [LARGE SCALE GENOMIC DNA]</scope>
    <source>
        <strain evidence="3">NIES 3700</strain>
    </source>
</reference>
<feature type="region of interest" description="Disordered" evidence="1">
    <location>
        <begin position="99"/>
        <end position="125"/>
    </location>
</feature>
<feature type="region of interest" description="Disordered" evidence="1">
    <location>
        <begin position="1"/>
        <end position="79"/>
    </location>
</feature>
<feature type="compositionally biased region" description="Acidic residues" evidence="1">
    <location>
        <begin position="361"/>
        <end position="373"/>
    </location>
</feature>
<feature type="compositionally biased region" description="Low complexity" evidence="1">
    <location>
        <begin position="61"/>
        <end position="75"/>
    </location>
</feature>
<dbReference type="AlphaFoldDB" id="A0A9W7C7R1"/>
<accession>A0A9W7C7R1</accession>
<protein>
    <submittedName>
        <fullName evidence="2">Uncharacterized protein</fullName>
    </submittedName>
</protein>
<name>A0A9W7C7R1_9STRA</name>
<feature type="compositionally biased region" description="Acidic residues" evidence="1">
    <location>
        <begin position="276"/>
        <end position="289"/>
    </location>
</feature>
<comment type="caution">
    <text evidence="2">The sequence shown here is derived from an EMBL/GenBank/DDBJ whole genome shotgun (WGS) entry which is preliminary data.</text>
</comment>
<sequence length="444" mass="49576">MSSSRRSRMETRVDAGNGESISPKYVDDDVVLDLKQPRKRPGISIEIPNGRKLTTSPVSTPPRGSLSPSIISLSSTPPPGFRKRVDSISLLKNMHGCNTLPDDDLDSPYGSPSSPYASSPLDERRNMKRVDSVTLLRRLNNLNTSEEINLEKGVDRTHSPRSSKIKSVNESFSKKTGEGKSRRSESEKNIWVGGELESTTYFTSVQNSSPMLERRDSITLQHTMQGMNTIYGVHSESPRWKKVAGINRKRVAKKMREKKGEIDKAVGVGKIGLNIESDEEEEEEEEEEERLWAKSREERTSRGKMDSISLHNKMGGFNTKESGGIRLRNRVDSVQLHKSRGGNNTVDTLGAPRRASPTEGKEEEEQEKEEQEEGGGRSKFFGRKGKELGGSLSPRLVRVRELNSKYKDNDDTNVGRGQKKEGGKRATRKSAPPSTTFVFGDEER</sequence>
<gene>
    <name evidence="2" type="ORF">TrLO_g13543</name>
</gene>
<dbReference type="Proteomes" id="UP001165122">
    <property type="component" value="Unassembled WGS sequence"/>
</dbReference>
<feature type="region of interest" description="Disordered" evidence="1">
    <location>
        <begin position="150"/>
        <end position="188"/>
    </location>
</feature>